<name>A0ABV6S6I0_9SPHN</name>
<evidence type="ECO:0000313" key="2">
    <source>
        <dbReference type="EMBL" id="MFC0684846.1"/>
    </source>
</evidence>
<keyword evidence="3" id="KW-1185">Reference proteome</keyword>
<dbReference type="Gene3D" id="2.30.110.20">
    <property type="entry name" value="Hcp1-like"/>
    <property type="match status" value="1"/>
</dbReference>
<evidence type="ECO:0000256" key="1">
    <source>
        <dbReference type="SAM" id="MobiDB-lite"/>
    </source>
</evidence>
<dbReference type="EMBL" id="JBHLTM010000031">
    <property type="protein sequence ID" value="MFC0684846.1"/>
    <property type="molecule type" value="Genomic_DNA"/>
</dbReference>
<gene>
    <name evidence="2" type="ORF">ACFFF8_09590</name>
</gene>
<organism evidence="2 3">
    <name type="scientific">Novosphingobium clariflavum</name>
    <dbReference type="NCBI Taxonomy" id="2029884"/>
    <lineage>
        <taxon>Bacteria</taxon>
        <taxon>Pseudomonadati</taxon>
        <taxon>Pseudomonadota</taxon>
        <taxon>Alphaproteobacteria</taxon>
        <taxon>Sphingomonadales</taxon>
        <taxon>Sphingomonadaceae</taxon>
        <taxon>Novosphingobium</taxon>
    </lineage>
</organism>
<reference evidence="2 3" key="1">
    <citation type="submission" date="2024-09" db="EMBL/GenBank/DDBJ databases">
        <authorList>
            <person name="Sun Q."/>
            <person name="Mori K."/>
        </authorList>
    </citation>
    <scope>NUCLEOTIDE SEQUENCE [LARGE SCALE GENOMIC DNA]</scope>
    <source>
        <strain evidence="2 3">CICC 11035S</strain>
    </source>
</reference>
<dbReference type="Proteomes" id="UP001589858">
    <property type="component" value="Unassembled WGS sequence"/>
</dbReference>
<sequence>MGKFSIRRPSSATSAWRRSAFCAGLLAGIVGLCISQPAAAYYIGPSYLKVPGIKGAAKSKAHKGWVRAEASYWGDRPGLREIRGISGKESGLKFSGPMTPANGPSSLSLAIDKANPALPGLMALCRAGSAVKELVFAESSEMERHPQEHGPRPADVPEFYEYALRNVRLTCPVVADAPEQAFGLHFEAIEWLNYKPQPEPRPLTTVAANLPAAPRSGQTRAFVVSWFAPVADANANQCPQMNRKPTQAEYYALMSPERAAQQHAALSGKGGANTTVLPFRGPDEMNVTMLPGIVADPGFVSPVADVVRGFDLDGDDGSGPAPSRTRAHRNFTSPDGRKGIDNQLFVIQGCIEGWRRNGFLPMIGNELRRAGGLSILVEISGIDNDQNDNDVAVTILYSADPMRRDGTSKTVLPDYTFRANEDPEFTQDFARFKARIVNGVVITDKLERIVMHEGPATTWSLHSARMRIEFGKNGEMSATLGGYRDWREYLAAAFFRSSDYENTIGFNTTAMYNAVRRAADGLKDPATGEFEGLSAAYEMEGVPAFLPPEQEARLAAGGRFTSREHLATNP</sequence>
<evidence type="ECO:0000313" key="3">
    <source>
        <dbReference type="Proteomes" id="UP001589858"/>
    </source>
</evidence>
<comment type="caution">
    <text evidence="2">The sequence shown here is derived from an EMBL/GenBank/DDBJ whole genome shotgun (WGS) entry which is preliminary data.</text>
</comment>
<feature type="region of interest" description="Disordered" evidence="1">
    <location>
        <begin position="315"/>
        <end position="335"/>
    </location>
</feature>
<dbReference type="InterPro" id="IPR036624">
    <property type="entry name" value="Hcp1-lik_sf"/>
</dbReference>
<dbReference type="SUPFAM" id="SSF141452">
    <property type="entry name" value="Hcp1-like"/>
    <property type="match status" value="1"/>
</dbReference>
<dbReference type="RefSeq" id="WP_267224683.1">
    <property type="nucleotide sequence ID" value="NZ_JAPCWC010000042.1"/>
</dbReference>
<accession>A0ABV6S6I0</accession>
<protein>
    <submittedName>
        <fullName evidence="2">Uncharacterized protein</fullName>
    </submittedName>
</protein>
<proteinExistence type="predicted"/>